<dbReference type="EMBL" id="VSSQ01000048">
    <property type="protein sequence ID" value="MPL69650.1"/>
    <property type="molecule type" value="Genomic_DNA"/>
</dbReference>
<proteinExistence type="inferred from homology"/>
<reference evidence="3" key="1">
    <citation type="submission" date="2019-08" db="EMBL/GenBank/DDBJ databases">
        <authorList>
            <person name="Kucharzyk K."/>
            <person name="Murdoch R.W."/>
            <person name="Higgins S."/>
            <person name="Loffler F."/>
        </authorList>
    </citation>
    <scope>NUCLEOTIDE SEQUENCE</scope>
</reference>
<dbReference type="GO" id="GO:0016491">
    <property type="term" value="F:oxidoreductase activity"/>
    <property type="evidence" value="ECO:0007669"/>
    <property type="project" value="UniProtKB-KW"/>
</dbReference>
<evidence type="ECO:0000256" key="1">
    <source>
        <dbReference type="ARBA" id="ARBA00006484"/>
    </source>
</evidence>
<dbReference type="Pfam" id="PF00106">
    <property type="entry name" value="adh_short"/>
    <property type="match status" value="1"/>
</dbReference>
<sequence>MNIVITGASSGVGRETAKILAGIPGNRLMVIARNGMKIQALSGECNIKRHETVVQPLQFDLATGDMESLAHQINRQLGKIDVLINNAGAMLNKPVGKLTVSEVDTVFSVNVKAPLLLIQALLPVMKPGSHIVNIGSMGGVQGSVKFPGLAAYSASKGALAVLTECLAEELKDKQIAVNCLAFGAVQTEMLAKAFPGYEAPVSAVKMAEFVADFAINGHRYFNGKILPVSLSTP</sequence>
<dbReference type="InterPro" id="IPR002347">
    <property type="entry name" value="SDR_fam"/>
</dbReference>
<accession>A0A644TRY8</accession>
<comment type="similarity">
    <text evidence="1">Belongs to the short-chain dehydrogenases/reductases (SDR) family.</text>
</comment>
<dbReference type="CDD" id="cd05233">
    <property type="entry name" value="SDR_c"/>
    <property type="match status" value="1"/>
</dbReference>
<organism evidence="3">
    <name type="scientific">bioreactor metagenome</name>
    <dbReference type="NCBI Taxonomy" id="1076179"/>
    <lineage>
        <taxon>unclassified sequences</taxon>
        <taxon>metagenomes</taxon>
        <taxon>ecological metagenomes</taxon>
    </lineage>
</organism>
<dbReference type="SUPFAM" id="SSF51735">
    <property type="entry name" value="NAD(P)-binding Rossmann-fold domains"/>
    <property type="match status" value="1"/>
</dbReference>
<dbReference type="InterPro" id="IPR036291">
    <property type="entry name" value="NAD(P)-bd_dom_sf"/>
</dbReference>
<keyword evidence="2 3" id="KW-0560">Oxidoreductase</keyword>
<protein>
    <submittedName>
        <fullName evidence="3">Putative oxidoreductase</fullName>
        <ecNumber evidence="3">1.-.-.-</ecNumber>
    </submittedName>
</protein>
<dbReference type="AlphaFoldDB" id="A0A644TRY8"/>
<dbReference type="PRINTS" id="PR00080">
    <property type="entry name" value="SDRFAMILY"/>
</dbReference>
<comment type="caution">
    <text evidence="3">The sequence shown here is derived from an EMBL/GenBank/DDBJ whole genome shotgun (WGS) entry which is preliminary data.</text>
</comment>
<evidence type="ECO:0000313" key="3">
    <source>
        <dbReference type="EMBL" id="MPL69650.1"/>
    </source>
</evidence>
<evidence type="ECO:0000256" key="2">
    <source>
        <dbReference type="ARBA" id="ARBA00023002"/>
    </source>
</evidence>
<dbReference type="Gene3D" id="3.40.50.720">
    <property type="entry name" value="NAD(P)-binding Rossmann-like Domain"/>
    <property type="match status" value="1"/>
</dbReference>
<gene>
    <name evidence="3" type="ORF">SDC9_15397</name>
</gene>
<dbReference type="PANTHER" id="PTHR42901">
    <property type="entry name" value="ALCOHOL DEHYDROGENASE"/>
    <property type="match status" value="1"/>
</dbReference>
<dbReference type="PANTHER" id="PTHR42901:SF1">
    <property type="entry name" value="ALCOHOL DEHYDROGENASE"/>
    <property type="match status" value="1"/>
</dbReference>
<dbReference type="EC" id="1.-.-.-" evidence="3"/>
<dbReference type="PRINTS" id="PR00081">
    <property type="entry name" value="GDHRDH"/>
</dbReference>
<name>A0A644TRY8_9ZZZZ</name>